<comment type="function">
    <text evidence="8">Major component of the acid-resistance (AR) system allowing enteric pathogens to survive the acidic environment in the stomach. Exchanges extracellular arginine for its intracellular decarboxylation product agmatine (Agm) thereby expelling intracellular protons. Probably undergoes several conformational states in order to translocate the substrate across the membrane; keeps the substrate accessible to only 1 side of the membrane at a time by opening and closing 3 membrane-internal gates.</text>
</comment>
<feature type="transmembrane region" description="Helical" evidence="9">
    <location>
        <begin position="9"/>
        <end position="29"/>
    </location>
</feature>
<dbReference type="PANTHER" id="PTHR42770:SF18">
    <property type="entry name" value="ARGININE_AGMATINE ANTIPORTER"/>
    <property type="match status" value="1"/>
</dbReference>
<evidence type="ECO:0000256" key="1">
    <source>
        <dbReference type="ARBA" id="ARBA00004651"/>
    </source>
</evidence>
<evidence type="ECO:0000256" key="5">
    <source>
        <dbReference type="ARBA" id="ARBA00022692"/>
    </source>
</evidence>
<dbReference type="KEGG" id="muc:MuYL_0812"/>
<dbReference type="Gene3D" id="1.20.1740.10">
    <property type="entry name" value="Amino acid/polyamine transporter I"/>
    <property type="match status" value="1"/>
</dbReference>
<feature type="transmembrane region" description="Helical" evidence="9">
    <location>
        <begin position="409"/>
        <end position="427"/>
    </location>
</feature>
<evidence type="ECO:0000256" key="6">
    <source>
        <dbReference type="ARBA" id="ARBA00022989"/>
    </source>
</evidence>
<feature type="transmembrane region" description="Helical" evidence="9">
    <location>
        <begin position="41"/>
        <end position="59"/>
    </location>
</feature>
<feature type="transmembrane region" description="Helical" evidence="9">
    <location>
        <begin position="80"/>
        <end position="108"/>
    </location>
</feature>
<proteinExistence type="inferred from homology"/>
<feature type="transmembrane region" description="Helical" evidence="9">
    <location>
        <begin position="150"/>
        <end position="173"/>
    </location>
</feature>
<dbReference type="PIRSF" id="PIRSF006060">
    <property type="entry name" value="AA_transporter"/>
    <property type="match status" value="1"/>
</dbReference>
<dbReference type="OrthoDB" id="9806937at2"/>
<reference evidence="10 11" key="1">
    <citation type="submission" date="2017-08" db="EMBL/GenBank/DDBJ databases">
        <title>Complete genome sequence of Mucilaginibacter sp. strain BJC16-A31.</title>
        <authorList>
            <consortium name="Henan University of Science and Technology"/>
            <person name="You X."/>
        </authorList>
    </citation>
    <scope>NUCLEOTIDE SEQUENCE [LARGE SCALE GENOMIC DNA]</scope>
    <source>
        <strain evidence="10 11">BJC16-A31</strain>
    </source>
</reference>
<keyword evidence="11" id="KW-1185">Reference proteome</keyword>
<dbReference type="InterPro" id="IPR002293">
    <property type="entry name" value="AA/rel_permease1"/>
</dbReference>
<feature type="transmembrane region" description="Helical" evidence="9">
    <location>
        <begin position="273"/>
        <end position="295"/>
    </location>
</feature>
<dbReference type="AlphaFoldDB" id="A0A223NS61"/>
<keyword evidence="7 9" id="KW-0472">Membrane</keyword>
<dbReference type="GO" id="GO:0005886">
    <property type="term" value="C:plasma membrane"/>
    <property type="evidence" value="ECO:0007669"/>
    <property type="project" value="UniProtKB-SubCell"/>
</dbReference>
<gene>
    <name evidence="10" type="ORF">MuYL_0812</name>
</gene>
<dbReference type="Pfam" id="PF13520">
    <property type="entry name" value="AA_permease_2"/>
    <property type="match status" value="1"/>
</dbReference>
<evidence type="ECO:0000313" key="10">
    <source>
        <dbReference type="EMBL" id="ASU32712.1"/>
    </source>
</evidence>
<keyword evidence="4" id="KW-1003">Cell membrane</keyword>
<name>A0A223NS61_9SPHI</name>
<evidence type="ECO:0000256" key="4">
    <source>
        <dbReference type="ARBA" id="ARBA00022475"/>
    </source>
</evidence>
<evidence type="ECO:0000256" key="7">
    <source>
        <dbReference type="ARBA" id="ARBA00023136"/>
    </source>
</evidence>
<dbReference type="GO" id="GO:0022857">
    <property type="term" value="F:transmembrane transporter activity"/>
    <property type="evidence" value="ECO:0007669"/>
    <property type="project" value="InterPro"/>
</dbReference>
<sequence>MAEPSKKIGIWTSTSLVVGSMIGAGVFLVPSAMASYGSVSLLGWVFSAIGAFFLARVFSRLSALVPKSTGGPYAYTHHGFGDFAGFIVAWGYYISVITANAAITISFVSAMSTFFPALATNAAAAILTGLSAIWFLAWINTRGVPASGRVQLVTTILKLLPLLVISIGGLFFIRAENFHPFNSSGGSVYDAINATATITMFSFVGIECATIPADSVENPGKIIGRATMLGLLICTIVYILGSVSIMGIIPAAQLKYSVTPYADAAAIMFGNNARYWASAGMAIAAFGALNGWTLIQGKLPYAIAKDKLFPPVFGRQNKKGAPYVGIIVSSTFVSVFMMMNYTKGLVEQFRFLLLLSTLTTLVPYLFCAAAFVIIRLKIKQSKGLPAAIIVGALAFAYSIWAVAGSGQNTVYWGFLLLMAGIPFYVWATYKKNSELKDVSEV</sequence>
<dbReference type="EMBL" id="CP022743">
    <property type="protein sequence ID" value="ASU32712.1"/>
    <property type="molecule type" value="Genomic_DNA"/>
</dbReference>
<keyword evidence="5 9" id="KW-0812">Transmembrane</keyword>
<evidence type="ECO:0000313" key="11">
    <source>
        <dbReference type="Proteomes" id="UP000215002"/>
    </source>
</evidence>
<dbReference type="Proteomes" id="UP000215002">
    <property type="component" value="Chromosome"/>
</dbReference>
<evidence type="ECO:0000256" key="2">
    <source>
        <dbReference type="ARBA" id="ARBA00008220"/>
    </source>
</evidence>
<feature type="transmembrane region" description="Helical" evidence="9">
    <location>
        <begin position="228"/>
        <end position="253"/>
    </location>
</feature>
<accession>A0A223NS61</accession>
<dbReference type="PANTHER" id="PTHR42770">
    <property type="entry name" value="AMINO ACID TRANSPORTER-RELATED"/>
    <property type="match status" value="1"/>
</dbReference>
<comment type="subcellular location">
    <subcellularLocation>
        <location evidence="1">Cell membrane</location>
        <topology evidence="1">Multi-pass membrane protein</topology>
    </subcellularLocation>
</comment>
<dbReference type="RefSeq" id="WP_094569268.1">
    <property type="nucleotide sequence ID" value="NZ_CP022743.1"/>
</dbReference>
<feature type="transmembrane region" description="Helical" evidence="9">
    <location>
        <begin position="320"/>
        <end position="339"/>
    </location>
</feature>
<organism evidence="10 11">
    <name type="scientific">Mucilaginibacter xinganensis</name>
    <dbReference type="NCBI Taxonomy" id="1234841"/>
    <lineage>
        <taxon>Bacteria</taxon>
        <taxon>Pseudomonadati</taxon>
        <taxon>Bacteroidota</taxon>
        <taxon>Sphingobacteriia</taxon>
        <taxon>Sphingobacteriales</taxon>
        <taxon>Sphingobacteriaceae</taxon>
        <taxon>Mucilaginibacter</taxon>
    </lineage>
</organism>
<comment type="similarity">
    <text evidence="2">Belongs to the amino acid-polyamine-organocation (APC) superfamily. Basic amino acid/polyamine antiporter (APA) (TC 2.A.3.2) family.</text>
</comment>
<keyword evidence="6 9" id="KW-1133">Transmembrane helix</keyword>
<evidence type="ECO:0000256" key="9">
    <source>
        <dbReference type="SAM" id="Phobius"/>
    </source>
</evidence>
<feature type="transmembrane region" description="Helical" evidence="9">
    <location>
        <begin position="114"/>
        <end position="138"/>
    </location>
</feature>
<evidence type="ECO:0000256" key="8">
    <source>
        <dbReference type="ARBA" id="ARBA00045636"/>
    </source>
</evidence>
<dbReference type="InterPro" id="IPR050367">
    <property type="entry name" value="APC_superfamily"/>
</dbReference>
<feature type="transmembrane region" description="Helical" evidence="9">
    <location>
        <begin position="386"/>
        <end position="403"/>
    </location>
</feature>
<evidence type="ECO:0000256" key="3">
    <source>
        <dbReference type="ARBA" id="ARBA00021069"/>
    </source>
</evidence>
<protein>
    <recommendedName>
        <fullName evidence="3">Arginine/agmatine antiporter</fullName>
    </recommendedName>
</protein>
<feature type="transmembrane region" description="Helical" evidence="9">
    <location>
        <begin position="351"/>
        <end position="374"/>
    </location>
</feature>